<gene>
    <name evidence="2" type="ORF">DESPIGER_0011</name>
</gene>
<dbReference type="InterPro" id="IPR002711">
    <property type="entry name" value="HNH"/>
</dbReference>
<dbReference type="OrthoDB" id="7864535at2"/>
<dbReference type="SMART" id="SM00507">
    <property type="entry name" value="HNHc"/>
    <property type="match status" value="1"/>
</dbReference>
<organism evidence="2 3">
    <name type="scientific">Desulfovibrio piger</name>
    <dbReference type="NCBI Taxonomy" id="901"/>
    <lineage>
        <taxon>Bacteria</taxon>
        <taxon>Pseudomonadati</taxon>
        <taxon>Thermodesulfobacteriota</taxon>
        <taxon>Desulfovibrionia</taxon>
        <taxon>Desulfovibrionales</taxon>
        <taxon>Desulfovibrionaceae</taxon>
        <taxon>Desulfovibrio</taxon>
    </lineage>
</organism>
<dbReference type="Proteomes" id="UP000186323">
    <property type="component" value="Chromosome I"/>
</dbReference>
<keyword evidence="2" id="KW-0540">Nuclease</keyword>
<name>A0A1K1LB28_9BACT</name>
<dbReference type="InterPro" id="IPR003615">
    <property type="entry name" value="HNH_nuc"/>
</dbReference>
<evidence type="ECO:0000313" key="2">
    <source>
        <dbReference type="EMBL" id="SFV71917.1"/>
    </source>
</evidence>
<dbReference type="GO" id="GO:0008270">
    <property type="term" value="F:zinc ion binding"/>
    <property type="evidence" value="ECO:0007669"/>
    <property type="project" value="InterPro"/>
</dbReference>
<feature type="domain" description="HNH nuclease" evidence="1">
    <location>
        <begin position="242"/>
        <end position="298"/>
    </location>
</feature>
<accession>A0A1K1LB28</accession>
<dbReference type="EMBL" id="LT630450">
    <property type="protein sequence ID" value="SFV71917.1"/>
    <property type="molecule type" value="Genomic_DNA"/>
</dbReference>
<dbReference type="RefSeq" id="WP_156831585.1">
    <property type="nucleotide sequence ID" value="NZ_LT630450.1"/>
</dbReference>
<dbReference type="AlphaFoldDB" id="A0A1K1LB28"/>
<keyword evidence="3" id="KW-1185">Reference proteome</keyword>
<dbReference type="InterPro" id="IPR052892">
    <property type="entry name" value="NA-targeting_endonuclease"/>
</dbReference>
<dbReference type="CDD" id="cd00085">
    <property type="entry name" value="HNHc"/>
    <property type="match status" value="1"/>
</dbReference>
<evidence type="ECO:0000259" key="1">
    <source>
        <dbReference type="SMART" id="SM00507"/>
    </source>
</evidence>
<dbReference type="PANTHER" id="PTHR33877:SF2">
    <property type="entry name" value="OS07G0170200 PROTEIN"/>
    <property type="match status" value="1"/>
</dbReference>
<keyword evidence="2" id="KW-0378">Hydrolase</keyword>
<proteinExistence type="predicted"/>
<dbReference type="GO" id="GO:0004519">
    <property type="term" value="F:endonuclease activity"/>
    <property type="evidence" value="ECO:0007669"/>
    <property type="project" value="UniProtKB-KW"/>
</dbReference>
<dbReference type="KEGG" id="dpg:DESPIGER_0011"/>
<dbReference type="Pfam" id="PF01844">
    <property type="entry name" value="HNH"/>
    <property type="match status" value="1"/>
</dbReference>
<dbReference type="PANTHER" id="PTHR33877">
    <property type="entry name" value="SLL1193 PROTEIN"/>
    <property type="match status" value="1"/>
</dbReference>
<dbReference type="GO" id="GO:0003676">
    <property type="term" value="F:nucleic acid binding"/>
    <property type="evidence" value="ECO:0007669"/>
    <property type="project" value="InterPro"/>
</dbReference>
<keyword evidence="2" id="KW-0255">Endonuclease</keyword>
<evidence type="ECO:0000313" key="3">
    <source>
        <dbReference type="Proteomes" id="UP000186323"/>
    </source>
</evidence>
<reference evidence="3" key="1">
    <citation type="submission" date="2016-10" db="EMBL/GenBank/DDBJ databases">
        <authorList>
            <person name="Wegmann U."/>
        </authorList>
    </citation>
    <scope>NUCLEOTIDE SEQUENCE [LARGE SCALE GENOMIC DNA]</scope>
</reference>
<protein>
    <submittedName>
        <fullName evidence="2">HNH endonuclease family protein</fullName>
    </submittedName>
</protein>
<dbReference type="Gene3D" id="1.10.30.50">
    <property type="match status" value="1"/>
</dbReference>
<sequence>MLVILAVALITLLFFIYYIYSSIYFLGKRFTQIKNSVSEYIQDWNNLNKYIDELKINQFGLNQLKHGTANLEDNSKWKYSRKELKSMRYAPNIYYCSRSVCSSASKEPFKYICKYFKIIPSADSLEKAETMLNNFEAVNEGKQYLIAKKNSIYRSIEKDIPFLIRKFSKGKLNKELGFEHTDFHDIYYPSYIFKYISSGGNAGMSCKIVLDTNTLNEFIVYLSNIVKFKKSIAGQRALMTSRLRHYILERDNYTCKLCGNSTKFEPNLLLEIDHIIPVSKGGLTELNNLQTLCWRCNRAKGANIPQ</sequence>